<dbReference type="GO" id="GO:0008233">
    <property type="term" value="F:peptidase activity"/>
    <property type="evidence" value="ECO:0007669"/>
    <property type="project" value="UniProtKB-KW"/>
</dbReference>
<protein>
    <submittedName>
        <fullName evidence="2">Protease stability complex PrcB-like protein</fullName>
    </submittedName>
</protein>
<proteinExistence type="predicted"/>
<sequence length="130" mass="14715">MEDKRREPAPFQLITRDEEKKLPSPVVRWIASAKAKRGTHLFTYDDRQYLLITAGVRPNPGYRLTLSQIRSGKQGWEIVVKESGPQPGKVYPQVLFVPYLLGEVRKTVKVIEEGTGKPFGADRDPDAPLQ</sequence>
<accession>A0A2T0LCN6</accession>
<dbReference type="AlphaFoldDB" id="A0A2T0LCN6"/>
<feature type="domain" description="PrcB C-terminal" evidence="1">
    <location>
        <begin position="49"/>
        <end position="101"/>
    </location>
</feature>
<comment type="caution">
    <text evidence="2">The sequence shown here is derived from an EMBL/GenBank/DDBJ whole genome shotgun (WGS) entry which is preliminary data.</text>
</comment>
<evidence type="ECO:0000313" key="3">
    <source>
        <dbReference type="Proteomes" id="UP000237797"/>
    </source>
</evidence>
<keyword evidence="2" id="KW-0645">Protease</keyword>
<reference evidence="2 3" key="1">
    <citation type="submission" date="2018-03" db="EMBL/GenBank/DDBJ databases">
        <title>Genomic Encyclopedia of Archaeal and Bacterial Type Strains, Phase II (KMG-II): from individual species to whole genera.</title>
        <authorList>
            <person name="Goeker M."/>
        </authorList>
    </citation>
    <scope>NUCLEOTIDE SEQUENCE [LARGE SCALE GENOMIC DNA]</scope>
    <source>
        <strain evidence="2 3">DSM 44946</strain>
    </source>
</reference>
<evidence type="ECO:0000259" key="1">
    <source>
        <dbReference type="Pfam" id="PF14343"/>
    </source>
</evidence>
<dbReference type="InterPro" id="IPR025748">
    <property type="entry name" value="PrcB_C_dom"/>
</dbReference>
<keyword evidence="3" id="KW-1185">Reference proteome</keyword>
<evidence type="ECO:0000313" key="2">
    <source>
        <dbReference type="EMBL" id="PRX39789.1"/>
    </source>
</evidence>
<dbReference type="EMBL" id="PVNE01000020">
    <property type="protein sequence ID" value="PRX39789.1"/>
    <property type="molecule type" value="Genomic_DNA"/>
</dbReference>
<dbReference type="Proteomes" id="UP000237797">
    <property type="component" value="Unassembled WGS sequence"/>
</dbReference>
<organism evidence="2 3">
    <name type="scientific">Planifilum fimeticola</name>
    <dbReference type="NCBI Taxonomy" id="201975"/>
    <lineage>
        <taxon>Bacteria</taxon>
        <taxon>Bacillati</taxon>
        <taxon>Bacillota</taxon>
        <taxon>Bacilli</taxon>
        <taxon>Bacillales</taxon>
        <taxon>Thermoactinomycetaceae</taxon>
        <taxon>Planifilum</taxon>
    </lineage>
</organism>
<dbReference type="Pfam" id="PF14343">
    <property type="entry name" value="PrcB_C"/>
    <property type="match status" value="1"/>
</dbReference>
<dbReference type="RefSeq" id="WP_170070502.1">
    <property type="nucleotide sequence ID" value="NZ_PVNE01000020.1"/>
</dbReference>
<gene>
    <name evidence="2" type="ORF">CLV97_12033</name>
</gene>
<keyword evidence="2" id="KW-0378">Hydrolase</keyword>
<dbReference type="GO" id="GO:0006508">
    <property type="term" value="P:proteolysis"/>
    <property type="evidence" value="ECO:0007669"/>
    <property type="project" value="UniProtKB-KW"/>
</dbReference>
<name>A0A2T0LCN6_9BACL</name>